<dbReference type="Pfam" id="PF13671">
    <property type="entry name" value="AAA_33"/>
    <property type="match status" value="1"/>
</dbReference>
<evidence type="ECO:0000256" key="4">
    <source>
        <dbReference type="ARBA" id="ARBA00040194"/>
    </source>
</evidence>
<protein>
    <recommendedName>
        <fullName evidence="4">Putative HNH nuclease YajD</fullName>
    </recommendedName>
</protein>
<dbReference type="InterPro" id="IPR003615">
    <property type="entry name" value="HNH_nuc"/>
</dbReference>
<dbReference type="SMART" id="SM00507">
    <property type="entry name" value="HNHc"/>
    <property type="match status" value="1"/>
</dbReference>
<dbReference type="GO" id="GO:0004519">
    <property type="term" value="F:endonuclease activity"/>
    <property type="evidence" value="ECO:0007669"/>
    <property type="project" value="UniProtKB-KW"/>
</dbReference>
<dbReference type="InterPro" id="IPR027417">
    <property type="entry name" value="P-loop_NTPase"/>
</dbReference>
<keyword evidence="7" id="KW-1185">Reference proteome</keyword>
<comment type="caution">
    <text evidence="6">The sequence shown here is derived from an EMBL/GenBank/DDBJ whole genome shotgun (WGS) entry which is preliminary data.</text>
</comment>
<keyword evidence="2" id="KW-0378">Hydrolase</keyword>
<evidence type="ECO:0000313" key="6">
    <source>
        <dbReference type="EMBL" id="MCM2580457.1"/>
    </source>
</evidence>
<evidence type="ECO:0000259" key="5">
    <source>
        <dbReference type="SMART" id="SM00507"/>
    </source>
</evidence>
<proteinExistence type="inferred from homology"/>
<comment type="similarity">
    <text evidence="3">Belongs to the HNH nuclease family.</text>
</comment>
<evidence type="ECO:0000256" key="2">
    <source>
        <dbReference type="ARBA" id="ARBA00022801"/>
    </source>
</evidence>
<feature type="domain" description="HNH nuclease" evidence="5">
    <location>
        <begin position="30"/>
        <end position="81"/>
    </location>
</feature>
<dbReference type="CDD" id="cd00085">
    <property type="entry name" value="HNHc"/>
    <property type="match status" value="1"/>
</dbReference>
<dbReference type="InterPro" id="IPR002711">
    <property type="entry name" value="HNH"/>
</dbReference>
<name>A0ABT0XF79_9ACTN</name>
<dbReference type="SUPFAM" id="SSF52540">
    <property type="entry name" value="P-loop containing nucleoside triphosphate hydrolases"/>
    <property type="match status" value="1"/>
</dbReference>
<dbReference type="RefSeq" id="WP_251419323.1">
    <property type="nucleotide sequence ID" value="NZ_JAMQGM010000064.1"/>
</dbReference>
<organism evidence="6 7">
    <name type="scientific">Streptomyces meridianus</name>
    <dbReference type="NCBI Taxonomy" id="2938945"/>
    <lineage>
        <taxon>Bacteria</taxon>
        <taxon>Bacillati</taxon>
        <taxon>Actinomycetota</taxon>
        <taxon>Actinomycetes</taxon>
        <taxon>Kitasatosporales</taxon>
        <taxon>Streptomycetaceae</taxon>
        <taxon>Streptomyces</taxon>
    </lineage>
</organism>
<dbReference type="Gene3D" id="1.10.30.50">
    <property type="match status" value="1"/>
</dbReference>
<keyword evidence="1" id="KW-0540">Nuclease</keyword>
<dbReference type="Pfam" id="PF01844">
    <property type="entry name" value="HNH"/>
    <property type="match status" value="1"/>
</dbReference>
<evidence type="ECO:0000313" key="7">
    <source>
        <dbReference type="Proteomes" id="UP001167160"/>
    </source>
</evidence>
<accession>A0ABT0XF79</accession>
<dbReference type="Proteomes" id="UP001167160">
    <property type="component" value="Unassembled WGS sequence"/>
</dbReference>
<dbReference type="PANTHER" id="PTHR41286">
    <property type="entry name" value="HNH NUCLEASE YAJD-RELATED"/>
    <property type="match status" value="1"/>
</dbReference>
<sequence>MAKPRTTAQHHARRTAATWRWVYDDRRWPPLRDQVLSEEPLCRAHCGRPPAVVDHIRPHRGDEQLAFDRGNLQALCKPCHDAKTARETGFAGGGRKQAGAARITLVCGPPCSGKSSYVREHAERGDLVIDWDALAVALGSSHGHDHPPALRPFIAEARDAVTARLDRAHNLTAAWIIATAPRQSDRERLAPGADVVLLATPEDECTRRARRDGRPHGTIEAIESWWRTYRADQDTSPR</sequence>
<gene>
    <name evidence="6" type="ORF">M1E25_24495</name>
</gene>
<evidence type="ECO:0000256" key="3">
    <source>
        <dbReference type="ARBA" id="ARBA00038412"/>
    </source>
</evidence>
<dbReference type="EMBL" id="JAMQGM010000064">
    <property type="protein sequence ID" value="MCM2580457.1"/>
    <property type="molecule type" value="Genomic_DNA"/>
</dbReference>
<dbReference type="PANTHER" id="PTHR41286:SF1">
    <property type="entry name" value="HNH NUCLEASE YAJD-RELATED"/>
    <property type="match status" value="1"/>
</dbReference>
<reference evidence="6" key="1">
    <citation type="journal article" date="2023" name="Int. J. Syst. Evol. Microbiol.">
        <title>Streptomyces meridianus sp. nov. isolated from brackish water of the Tagus estuary in Alcochete, Portugal.</title>
        <authorList>
            <person name="Santos J.D.N."/>
            <person name="Klimek D."/>
            <person name="Calusinska M."/>
            <person name="Lobo Da Cunha A."/>
            <person name="Catita J."/>
            <person name="Goncalves H."/>
            <person name="Gonzalez I."/>
            <person name="Reyes F."/>
            <person name="Lage O.M."/>
        </authorList>
    </citation>
    <scope>NUCLEOTIDE SEQUENCE</scope>
    <source>
        <strain evidence="6">MTZ3.1</strain>
    </source>
</reference>
<dbReference type="Gene3D" id="3.40.50.300">
    <property type="entry name" value="P-loop containing nucleotide triphosphate hydrolases"/>
    <property type="match status" value="1"/>
</dbReference>
<keyword evidence="6" id="KW-0255">Endonuclease</keyword>
<evidence type="ECO:0000256" key="1">
    <source>
        <dbReference type="ARBA" id="ARBA00022722"/>
    </source>
</evidence>